<dbReference type="Gene3D" id="1.10.260.80">
    <property type="match status" value="1"/>
</dbReference>
<dbReference type="InterPro" id="IPR036412">
    <property type="entry name" value="HAD-like_sf"/>
</dbReference>
<dbReference type="Gene3D" id="3.40.50.1000">
    <property type="entry name" value="HAD superfamily/HAD-like"/>
    <property type="match status" value="1"/>
</dbReference>
<dbReference type="AlphaFoldDB" id="A0A292PKS0"/>
<dbReference type="SFLD" id="SFLDS00003">
    <property type="entry name" value="Haloacid_Dehalogenase"/>
    <property type="match status" value="1"/>
</dbReference>
<dbReference type="SFLD" id="SFLDG01129">
    <property type="entry name" value="C1.5:_HAD__Beta-PGM__Phosphata"/>
    <property type="match status" value="1"/>
</dbReference>
<dbReference type="Pfam" id="PF00702">
    <property type="entry name" value="Hydrolase"/>
    <property type="match status" value="1"/>
</dbReference>
<reference evidence="1" key="1">
    <citation type="submission" date="2015-10" db="EMBL/GenBank/DDBJ databases">
        <authorList>
            <person name="Regsiter A."/>
            <person name="william w."/>
        </authorList>
    </citation>
    <scope>NUCLEOTIDE SEQUENCE</scope>
    <source>
        <strain evidence="1">Montdore</strain>
    </source>
</reference>
<dbReference type="InterPro" id="IPR023214">
    <property type="entry name" value="HAD_sf"/>
</dbReference>
<dbReference type="EMBL" id="LN891253">
    <property type="protein sequence ID" value="CUS07083.1"/>
    <property type="molecule type" value="Genomic_DNA"/>
</dbReference>
<name>A0A292PKS0_9PEZI</name>
<dbReference type="PANTHER" id="PTHR43885:SF1">
    <property type="entry name" value="SUPERFAMILY HYDROLASE, PUTATIVE (AFU_ORTHOLOGUE AFUA_4G13290)-RELATED"/>
    <property type="match status" value="1"/>
</dbReference>
<dbReference type="SUPFAM" id="SSF56784">
    <property type="entry name" value="HAD-like"/>
    <property type="match status" value="1"/>
</dbReference>
<protein>
    <submittedName>
        <fullName evidence="1">Uncharacterized protein</fullName>
    </submittedName>
</protein>
<evidence type="ECO:0000313" key="2">
    <source>
        <dbReference type="Proteomes" id="UP001412239"/>
    </source>
</evidence>
<organism evidence="1 2">
    <name type="scientific">Tuber aestivum</name>
    <name type="common">summer truffle</name>
    <dbReference type="NCBI Taxonomy" id="59557"/>
    <lineage>
        <taxon>Eukaryota</taxon>
        <taxon>Fungi</taxon>
        <taxon>Dikarya</taxon>
        <taxon>Ascomycota</taxon>
        <taxon>Pezizomycotina</taxon>
        <taxon>Pezizomycetes</taxon>
        <taxon>Pezizales</taxon>
        <taxon>Tuberaceae</taxon>
        <taxon>Tuber</taxon>
    </lineage>
</organism>
<dbReference type="Proteomes" id="UP001412239">
    <property type="component" value="Unassembled WGS sequence"/>
</dbReference>
<dbReference type="PANTHER" id="PTHR43885">
    <property type="entry name" value="HALOACID DEHALOGENASE-LIKE HYDROLASE"/>
    <property type="match status" value="1"/>
</dbReference>
<evidence type="ECO:0000313" key="1">
    <source>
        <dbReference type="EMBL" id="CUS07083.1"/>
    </source>
</evidence>
<accession>A0A292PKS0</accession>
<sequence length="325" mass="36161">MRLKTLTLLCRLPTDKDMTYLRHNGLEPLPITPTVIYNSTRNALPRFPFSGHRYISPAVPPRNLSLATMAAPTRLRFAPLDTSKTPSAEAPKLQGIVFDVDGTLCEPQTWMFARIRAALGIAKSVDILSHVYSLAIEKQSAAMESVRNVEKEAMLKMIPQKGLIPLMEYLDKRGVRKAICTRNFECTSPRLPLPNLRIVLTGIKHRAPVNYLISNFMQGHVFSPIVTREFRPPKPDPAGILHISGSWGLEDGGRRLIMVGDSVDDITAGRRAGSATVLLVNDVNRSLVDHENTDCVIENLEDLIPILESGFTEIDRMAPNPKNEH</sequence>
<proteinExistence type="predicted"/>
<keyword evidence="2" id="KW-1185">Reference proteome</keyword>
<gene>
    <name evidence="1" type="ORF">GSTUAT00008833001</name>
</gene>